<proteinExistence type="inferred from homology"/>
<keyword evidence="5" id="KW-1185">Reference proteome</keyword>
<dbReference type="EMBL" id="CM016556">
    <property type="protein sequence ID" value="TKW12928.1"/>
    <property type="molecule type" value="Genomic_DNA"/>
</dbReference>
<reference evidence="4" key="1">
    <citation type="submission" date="2019-03" db="EMBL/GenBank/DDBJ databases">
        <title>WGS assembly of Setaria viridis.</title>
        <authorList>
            <person name="Huang P."/>
            <person name="Jenkins J."/>
            <person name="Grimwood J."/>
            <person name="Barry K."/>
            <person name="Healey A."/>
            <person name="Mamidi S."/>
            <person name="Sreedasyam A."/>
            <person name="Shu S."/>
            <person name="Feldman M."/>
            <person name="Wu J."/>
            <person name="Yu Y."/>
            <person name="Chen C."/>
            <person name="Johnson J."/>
            <person name="Rokhsar D."/>
            <person name="Baxter I."/>
            <person name="Schmutz J."/>
            <person name="Brutnell T."/>
            <person name="Kellogg E."/>
        </authorList>
    </citation>
    <scope>NUCLEOTIDE SEQUENCE [LARGE SCALE GENOMIC DNA]</scope>
</reference>
<dbReference type="InterPro" id="IPR055195">
    <property type="entry name" value="INTS7_C_plant"/>
</dbReference>
<feature type="domain" description="Integrator complex subunit 7 N-terminal" evidence="3">
    <location>
        <begin position="68"/>
        <end position="397"/>
    </location>
</feature>
<organism evidence="4 5">
    <name type="scientific">Setaria viridis</name>
    <name type="common">Green bristlegrass</name>
    <name type="synonym">Setaria italica subsp. viridis</name>
    <dbReference type="NCBI Taxonomy" id="4556"/>
    <lineage>
        <taxon>Eukaryota</taxon>
        <taxon>Viridiplantae</taxon>
        <taxon>Streptophyta</taxon>
        <taxon>Embryophyta</taxon>
        <taxon>Tracheophyta</taxon>
        <taxon>Spermatophyta</taxon>
        <taxon>Magnoliopsida</taxon>
        <taxon>Liliopsida</taxon>
        <taxon>Poales</taxon>
        <taxon>Poaceae</taxon>
        <taxon>PACMAD clade</taxon>
        <taxon>Panicoideae</taxon>
        <taxon>Panicodae</taxon>
        <taxon>Paniceae</taxon>
        <taxon>Cenchrinae</taxon>
        <taxon>Setaria</taxon>
    </lineage>
</organism>
<dbReference type="PANTHER" id="PTHR13322">
    <property type="entry name" value="C1ORF73 PROTEIN"/>
    <property type="match status" value="1"/>
</dbReference>
<gene>
    <name evidence="4" type="ORF">SEVIR_5G067600v2</name>
</gene>
<dbReference type="OMA" id="DMVEMNE"/>
<evidence type="ECO:0000313" key="5">
    <source>
        <dbReference type="Proteomes" id="UP000298652"/>
    </source>
</evidence>
<dbReference type="InterPro" id="IPR056516">
    <property type="entry name" value="INTS7_N"/>
</dbReference>
<dbReference type="SUPFAM" id="SSF48371">
    <property type="entry name" value="ARM repeat"/>
    <property type="match status" value="1"/>
</dbReference>
<dbReference type="GO" id="GO:0032039">
    <property type="term" value="C:integrator complex"/>
    <property type="evidence" value="ECO:0007669"/>
    <property type="project" value="InterPro"/>
</dbReference>
<accession>A0A4U6UB07</accession>
<dbReference type="InterPro" id="IPR016024">
    <property type="entry name" value="ARM-type_fold"/>
</dbReference>
<name>A0A4U6UB07_SETVI</name>
<feature type="domain" description="Integrator complex subunit 7-like C-terminal" evidence="2">
    <location>
        <begin position="1034"/>
        <end position="1201"/>
    </location>
</feature>
<dbReference type="PANTHER" id="PTHR13322:SF2">
    <property type="entry name" value="INTEGRATOR COMPLEX SUBUNIT 7"/>
    <property type="match status" value="1"/>
</dbReference>
<dbReference type="InterPro" id="IPR033060">
    <property type="entry name" value="INTS7"/>
</dbReference>
<evidence type="ECO:0008006" key="6">
    <source>
        <dbReference type="Google" id="ProtNLM"/>
    </source>
</evidence>
<evidence type="ECO:0000259" key="2">
    <source>
        <dbReference type="Pfam" id="PF22966"/>
    </source>
</evidence>
<sequence length="1203" mass="133717">MERIPAASAMDWSIDLDRGLRSRHQATRIRALDAASPRLRQLCACATSPAPAPVASSYGVLPGEARVFAETMLLRLATEFRTADGAMRARIVRTLLAAAGGRGALAGACVAEPDQLLRRVKAVYDTGSARDRALALRVFGCLAEVSKDSVHVRSLILSSLGASSALEVKSAIFAAGCICRLSEDFSWIILEVFRRLICSQTSEPQVIMAAIKAFSKLDCTLAVIHRVHEVGKQMVLGTLEDVFKYEMLYSLSRLVSKSIILFCDQVDLLLLFLNHDSTPMKSMALKCMCFMFHRNTYHFSVIRTVFGRLLPLIDDEDLSLDCKSYVLRILQKNFCGKASGIHHFDGSELSKLLLAAESYLHSSSLEMQGTALEILVEVFCILKQVRPDLNMTILKGLPFAYAECQGATNNISLTSEENGMDRPLYNIITMIVNYIISLVNQVISCEKKKVTSGSICMPSEWDKKYIAPFRLMVKLVTCYPSAATVALGKLISVVKELSQINGRDYSEVAVTSVEPFQTIIALEELSTSNGNVELLATRIEASPIETDIGKGKLDSSKFDRKNKRSIMHDLTLCTLRFGNACHDVLCKTSGARYNLHDSIKGLIECVHQNDSQYWSTYEAFHLIMCACIARDTCKIRDGNQEPGDSKEGPSFFLTPSVWIAQELCALRMTKMLIKKQKYWEAYRSSMYCCRKGLWFTASFVFRKLADVFNPGSFSCWFKSLLLFSAGEIEMKLLLFPSATIKLVGELKTDNDLSEELYCAETDLDSILSESQELHGHQATITGICGRTGLANDALESNAASDYEFFFQRWFISLRSSFLEMLTDILGILSANSSAYEGREDHLNVSGEIIQGQILALASCSLRLSDLAKSYDLLAASHMDMDCHSSSSLARLAFMCSLLAFCTAYSVDFSRACSDVESCKLPKRFSYALVLQDLHGRVDGLDRQIVSKLQQFMPTSFDAQVCLQSSGRMNCSGDLEKDSYSLCHFAVASLLSAHGNAKANGMTRGLQLLSTILQKFMELPFVVPKYFFRVRPCLGAELYMFVSNPADKNEMSVEPGFQLSLTLCMQWKRLLERTAIRPMKLYCILATSSAPCLDTAGTRRKQFGPHKTAEMVELNSKLLWYLRSDLRKGRDEKDSQSSSEMVMAFARFEPADSGQGFSACLLNVSSFPEGLYQIKWHACCVDQNGSYFSLLPLTDGVVFSVRKS</sequence>
<comment type="similarity">
    <text evidence="1">Belongs to the Integrator subunit 7 family.</text>
</comment>
<dbReference type="Pfam" id="PF22966">
    <property type="entry name" value="INTS7_C_plants"/>
    <property type="match status" value="1"/>
</dbReference>
<dbReference type="GO" id="GO:0034472">
    <property type="term" value="P:snRNA 3'-end processing"/>
    <property type="evidence" value="ECO:0007669"/>
    <property type="project" value="TreeGrafter"/>
</dbReference>
<dbReference type="AlphaFoldDB" id="A0A4U6UB07"/>
<evidence type="ECO:0000256" key="1">
    <source>
        <dbReference type="ARBA" id="ARBA00008565"/>
    </source>
</evidence>
<evidence type="ECO:0000313" key="4">
    <source>
        <dbReference type="EMBL" id="TKW12928.1"/>
    </source>
</evidence>
<evidence type="ECO:0000259" key="3">
    <source>
        <dbReference type="Pfam" id="PF24436"/>
    </source>
</evidence>
<dbReference type="Pfam" id="PF24436">
    <property type="entry name" value="INTS7_N"/>
    <property type="match status" value="1"/>
</dbReference>
<dbReference type="Proteomes" id="UP000298652">
    <property type="component" value="Chromosome 5"/>
</dbReference>
<dbReference type="Gramene" id="TKW12928">
    <property type="protein sequence ID" value="TKW12928"/>
    <property type="gene ID" value="SEVIR_5G067600v2"/>
</dbReference>
<protein>
    <recommendedName>
        <fullName evidence="6">Integrator complex subunit 7</fullName>
    </recommendedName>
</protein>